<evidence type="ECO:0000259" key="1">
    <source>
        <dbReference type="SMART" id="SM00849"/>
    </source>
</evidence>
<dbReference type="SUPFAM" id="SSF56281">
    <property type="entry name" value="Metallo-hydrolase/oxidoreductase"/>
    <property type="match status" value="2"/>
</dbReference>
<dbReference type="AlphaFoldDB" id="A0A9J7BXU4"/>
<dbReference type="KEGG" id="orp:MOP44_12915"/>
<protein>
    <submittedName>
        <fullName evidence="2">MBL fold metallo-hydrolase</fullName>
    </submittedName>
</protein>
<dbReference type="PANTHER" id="PTHR23131">
    <property type="entry name" value="ENDORIBONUCLEASE LACTB2"/>
    <property type="match status" value="1"/>
</dbReference>
<feature type="domain" description="Metallo-beta-lactamase" evidence="1">
    <location>
        <begin position="304"/>
        <end position="507"/>
    </location>
</feature>
<dbReference type="EMBL" id="CP093313">
    <property type="protein sequence ID" value="UWZ86818.1"/>
    <property type="molecule type" value="Genomic_DNA"/>
</dbReference>
<dbReference type="InterPro" id="IPR036866">
    <property type="entry name" value="RibonucZ/Hydroxyglut_hydro"/>
</dbReference>
<evidence type="ECO:0000313" key="2">
    <source>
        <dbReference type="EMBL" id="UWZ86818.1"/>
    </source>
</evidence>
<dbReference type="Proteomes" id="UP001059380">
    <property type="component" value="Chromosome"/>
</dbReference>
<sequence>MSEKPPFPVTRRGFLQVAAGALVVPQTAGDAWAAAPPGRSFATSNRPAQLSENLFVLQDTCNVYLVRNGERGLLVDFGSGRILDFLPELGVTQIELILHTHYHRDQAQGDLLANARGIPIAVPAHERHLFEDVERLWANRRVFDLYQVRNEFFSLTQNVPVSKLLHDYETFDWRSYSFFVQPTPGHTIGSITLVAQIDGKRTAFCGDLLFASGKVQNLYDLQYFYGEHEGVDFSLYSVNELIDTKPDLLCPSHGEPIRDPGPAMQQVQAHLLEWYHYWKPTGTPTYQFKSTQVSPHLIAHPLPTSTFYAILSKSGKAMLVDYGSASWNFFQCFRDATDTYGRMRFVEHSLRALQSEHGVSSFDVAVASHIHDDHVNGFAHLARRYGTRIWCYENNREIFRNPRGRNLGCILAEPIEVDRTFQHGERFQWEEYEFTVMHSPGHTEYQMALFTTIDETPVAFTGDAFFSYDKIKLTHNLIYRNDVRVGDYLRSIQNVQEMKPQLIAPGHGEPFKLNDGMIQEFVARAQRQDAIFASLIANPVTNFGLDPAWVQIYPYQAVAVAGQPCALEIRVRNHSPEPLQVEAALVLPAEWLSSQGRLRFMVAAHSVASHPVTITIPRSAYKRGRRRAIAVDVMVNGAHLGQLAEAVVDMSEPDSLRISL</sequence>
<organism evidence="2 3">
    <name type="scientific">Occallatibacter riparius</name>
    <dbReference type="NCBI Taxonomy" id="1002689"/>
    <lineage>
        <taxon>Bacteria</taxon>
        <taxon>Pseudomonadati</taxon>
        <taxon>Acidobacteriota</taxon>
        <taxon>Terriglobia</taxon>
        <taxon>Terriglobales</taxon>
        <taxon>Acidobacteriaceae</taxon>
        <taxon>Occallatibacter</taxon>
    </lineage>
</organism>
<dbReference type="RefSeq" id="WP_260796455.1">
    <property type="nucleotide sequence ID" value="NZ_CP093313.1"/>
</dbReference>
<evidence type="ECO:0000313" key="3">
    <source>
        <dbReference type="Proteomes" id="UP001059380"/>
    </source>
</evidence>
<dbReference type="PROSITE" id="PS51318">
    <property type="entry name" value="TAT"/>
    <property type="match status" value="1"/>
</dbReference>
<dbReference type="CDD" id="cd06262">
    <property type="entry name" value="metallo-hydrolase-like_MBL-fold"/>
    <property type="match status" value="2"/>
</dbReference>
<dbReference type="Pfam" id="PF00753">
    <property type="entry name" value="Lactamase_B"/>
    <property type="match status" value="2"/>
</dbReference>
<accession>A0A9J7BXU4</accession>
<dbReference type="InterPro" id="IPR050662">
    <property type="entry name" value="Sec-metab_biosynth-thioest"/>
</dbReference>
<gene>
    <name evidence="2" type="ORF">MOP44_12915</name>
</gene>
<name>A0A9J7BXU4_9BACT</name>
<dbReference type="SMART" id="SM00849">
    <property type="entry name" value="Lactamase_B"/>
    <property type="match status" value="2"/>
</dbReference>
<dbReference type="InterPro" id="IPR001279">
    <property type="entry name" value="Metallo-B-lactamas"/>
</dbReference>
<reference evidence="2" key="1">
    <citation type="submission" date="2021-04" db="EMBL/GenBank/DDBJ databases">
        <title>Phylogenetic analysis of Acidobacteriaceae.</title>
        <authorList>
            <person name="Qiu L."/>
            <person name="Zhang Q."/>
        </authorList>
    </citation>
    <scope>NUCLEOTIDE SEQUENCE</scope>
    <source>
        <strain evidence="2">DSM 25168</strain>
    </source>
</reference>
<proteinExistence type="predicted"/>
<dbReference type="Gene3D" id="3.60.15.10">
    <property type="entry name" value="Ribonuclease Z/Hydroxyacylglutathione hydrolase-like"/>
    <property type="match status" value="2"/>
</dbReference>
<dbReference type="PANTHER" id="PTHR23131:SF0">
    <property type="entry name" value="ENDORIBONUCLEASE LACTB2"/>
    <property type="match status" value="1"/>
</dbReference>
<feature type="domain" description="Metallo-beta-lactamase" evidence="1">
    <location>
        <begin position="60"/>
        <end position="253"/>
    </location>
</feature>
<keyword evidence="3" id="KW-1185">Reference proteome</keyword>
<dbReference type="InterPro" id="IPR006311">
    <property type="entry name" value="TAT_signal"/>
</dbReference>